<reference evidence="1" key="1">
    <citation type="submission" date="2021-06" db="EMBL/GenBank/DDBJ databases">
        <authorList>
            <person name="Kallberg Y."/>
            <person name="Tangrot J."/>
            <person name="Rosling A."/>
        </authorList>
    </citation>
    <scope>NUCLEOTIDE SEQUENCE</scope>
    <source>
        <strain evidence="1">MA453B</strain>
    </source>
</reference>
<gene>
    <name evidence="1" type="ORF">DERYTH_LOCUS4241</name>
</gene>
<organism evidence="1 2">
    <name type="scientific">Dentiscutata erythropus</name>
    <dbReference type="NCBI Taxonomy" id="1348616"/>
    <lineage>
        <taxon>Eukaryota</taxon>
        <taxon>Fungi</taxon>
        <taxon>Fungi incertae sedis</taxon>
        <taxon>Mucoromycota</taxon>
        <taxon>Glomeromycotina</taxon>
        <taxon>Glomeromycetes</taxon>
        <taxon>Diversisporales</taxon>
        <taxon>Gigasporaceae</taxon>
        <taxon>Dentiscutata</taxon>
    </lineage>
</organism>
<protein>
    <submittedName>
        <fullName evidence="1">25580_t:CDS:1</fullName>
    </submittedName>
</protein>
<evidence type="ECO:0000313" key="1">
    <source>
        <dbReference type="EMBL" id="CAG8528826.1"/>
    </source>
</evidence>
<accession>A0A9N9AHW8</accession>
<comment type="caution">
    <text evidence="1">The sequence shown here is derived from an EMBL/GenBank/DDBJ whole genome shotgun (WGS) entry which is preliminary data.</text>
</comment>
<dbReference type="OrthoDB" id="2425774at2759"/>
<dbReference type="AlphaFoldDB" id="A0A9N9AHW8"/>
<evidence type="ECO:0000313" key="2">
    <source>
        <dbReference type="Proteomes" id="UP000789405"/>
    </source>
</evidence>
<proteinExistence type="predicted"/>
<dbReference type="Proteomes" id="UP000789405">
    <property type="component" value="Unassembled WGS sequence"/>
</dbReference>
<keyword evidence="2" id="KW-1185">Reference proteome</keyword>
<dbReference type="EMBL" id="CAJVPY010001600">
    <property type="protein sequence ID" value="CAG8528826.1"/>
    <property type="molecule type" value="Genomic_DNA"/>
</dbReference>
<sequence>MSISLENEPFEKGFDFIQDHHQLSIQEKEYIIDELCKIRNVNVKKTPLDSLCIYCQSIVYKEVCCTECIRLYLIDNFTRWTSGNTKIDEMIRFFQLKYCEQPNKLIEWVPYENFQSVELKAEGGFGIVHIANWKDGTIVDWNEDDQTFIRSGKRQSL</sequence>
<name>A0A9N9AHW8_9GLOM</name>